<evidence type="ECO:0000313" key="1">
    <source>
        <dbReference type="EMBL" id="CAG6481518.1"/>
    </source>
</evidence>
<accession>A0A8D8BVQ5</accession>
<dbReference type="AlphaFoldDB" id="A0A8D8BVQ5"/>
<protein>
    <submittedName>
        <fullName evidence="1">(northern house mosquito) hypothetical protein</fullName>
    </submittedName>
</protein>
<organism evidence="1">
    <name type="scientific">Culex pipiens</name>
    <name type="common">House mosquito</name>
    <dbReference type="NCBI Taxonomy" id="7175"/>
    <lineage>
        <taxon>Eukaryota</taxon>
        <taxon>Metazoa</taxon>
        <taxon>Ecdysozoa</taxon>
        <taxon>Arthropoda</taxon>
        <taxon>Hexapoda</taxon>
        <taxon>Insecta</taxon>
        <taxon>Pterygota</taxon>
        <taxon>Neoptera</taxon>
        <taxon>Endopterygota</taxon>
        <taxon>Diptera</taxon>
        <taxon>Nematocera</taxon>
        <taxon>Culicoidea</taxon>
        <taxon>Culicidae</taxon>
        <taxon>Culicinae</taxon>
        <taxon>Culicini</taxon>
        <taxon>Culex</taxon>
        <taxon>Culex</taxon>
    </lineage>
</organism>
<dbReference type="EMBL" id="HBUE01091034">
    <property type="protein sequence ID" value="CAG6481518.1"/>
    <property type="molecule type" value="Transcribed_RNA"/>
</dbReference>
<sequence>MALFSARVRVLRRFTFVVPGPDQSFDFSRSLFWVLLSSSAHTRTVFDFANLHKLRTRPQTVGIVHISNTTLCCPETSSKFPSRSDALYTFFSFPLLVLCFFFSPPHHFISPHDDVCCSFSVESPPRPHTRFFPQTHRYGRKQTAFLAAALFILDSPLWYGCV</sequence>
<name>A0A8D8BVQ5_CULPI</name>
<proteinExistence type="predicted"/>
<reference evidence="1" key="1">
    <citation type="submission" date="2021-05" db="EMBL/GenBank/DDBJ databases">
        <authorList>
            <person name="Alioto T."/>
            <person name="Alioto T."/>
            <person name="Gomez Garrido J."/>
        </authorList>
    </citation>
    <scope>NUCLEOTIDE SEQUENCE</scope>
</reference>